<proteinExistence type="predicted"/>
<feature type="compositionally biased region" description="Polar residues" evidence="1">
    <location>
        <begin position="94"/>
        <end position="105"/>
    </location>
</feature>
<reference evidence="3" key="1">
    <citation type="journal article" date="2015" name="Nat. Genet.">
        <title>The genome and transcriptome of the zoonotic hookworm Ancylostoma ceylanicum identify infection-specific gene families.</title>
        <authorList>
            <person name="Schwarz E.M."/>
            <person name="Hu Y."/>
            <person name="Antoshechkin I."/>
            <person name="Miller M.M."/>
            <person name="Sternberg P.W."/>
            <person name="Aroian R.V."/>
        </authorList>
    </citation>
    <scope>NUCLEOTIDE SEQUENCE</scope>
    <source>
        <strain evidence="3">HY135</strain>
    </source>
</reference>
<gene>
    <name evidence="2" type="primary">Acey_s0002.g915</name>
    <name evidence="2" type="ORF">Y032_0002g915</name>
</gene>
<comment type="caution">
    <text evidence="2">The sequence shown here is derived from an EMBL/GenBank/DDBJ whole genome shotgun (WGS) entry which is preliminary data.</text>
</comment>
<evidence type="ECO:0000313" key="2">
    <source>
        <dbReference type="EMBL" id="EYC33651.1"/>
    </source>
</evidence>
<dbReference type="Proteomes" id="UP000024635">
    <property type="component" value="Unassembled WGS sequence"/>
</dbReference>
<dbReference type="AlphaFoldDB" id="A0A016W245"/>
<dbReference type="OrthoDB" id="5877342at2759"/>
<name>A0A016W245_9BILA</name>
<dbReference type="EMBL" id="JARK01001338">
    <property type="protein sequence ID" value="EYC33651.1"/>
    <property type="molecule type" value="Genomic_DNA"/>
</dbReference>
<sequence length="231" mass="25884">MYFVLNLFQDSLMAYTLYDVQLPSMTAQVYKVAVDGGDPSAVSKKPRHDRLARAGILPGRIANHGVFLVKPEVKRTVAGRPVPIASKSDETSVDRTSVQSKTPTRTKIEGLSPFLREEAKTQDDSASVEVKQPGLGSTNAKQSETSPDVRPEKWLPYPEVKETTKSAKKRRALQLEQEKRAKIATGFYQPRSDVDDTLDQVQSLEMERSEKQKSKFKWLNSFQSSIAKKVK</sequence>
<feature type="compositionally biased region" description="Basic and acidic residues" evidence="1">
    <location>
        <begin position="147"/>
        <end position="165"/>
    </location>
</feature>
<protein>
    <submittedName>
        <fullName evidence="2">Uncharacterized protein</fullName>
    </submittedName>
</protein>
<accession>A0A016W245</accession>
<keyword evidence="3" id="KW-1185">Reference proteome</keyword>
<feature type="region of interest" description="Disordered" evidence="1">
    <location>
        <begin position="80"/>
        <end position="173"/>
    </location>
</feature>
<evidence type="ECO:0000313" key="3">
    <source>
        <dbReference type="Proteomes" id="UP000024635"/>
    </source>
</evidence>
<organism evidence="2 3">
    <name type="scientific">Ancylostoma ceylanicum</name>
    <dbReference type="NCBI Taxonomy" id="53326"/>
    <lineage>
        <taxon>Eukaryota</taxon>
        <taxon>Metazoa</taxon>
        <taxon>Ecdysozoa</taxon>
        <taxon>Nematoda</taxon>
        <taxon>Chromadorea</taxon>
        <taxon>Rhabditida</taxon>
        <taxon>Rhabditina</taxon>
        <taxon>Rhabditomorpha</taxon>
        <taxon>Strongyloidea</taxon>
        <taxon>Ancylostomatidae</taxon>
        <taxon>Ancylostomatinae</taxon>
        <taxon>Ancylostoma</taxon>
    </lineage>
</organism>
<feature type="compositionally biased region" description="Polar residues" evidence="1">
    <location>
        <begin position="135"/>
        <end position="146"/>
    </location>
</feature>
<evidence type="ECO:0000256" key="1">
    <source>
        <dbReference type="SAM" id="MobiDB-lite"/>
    </source>
</evidence>